<dbReference type="EMBL" id="BK015689">
    <property type="protein sequence ID" value="DAE20153.1"/>
    <property type="molecule type" value="Genomic_DNA"/>
</dbReference>
<reference evidence="1" key="1">
    <citation type="journal article" date="2021" name="Proc. Natl. Acad. Sci. U.S.A.">
        <title>A Catalog of Tens of Thousands of Viruses from Human Metagenomes Reveals Hidden Associations with Chronic Diseases.</title>
        <authorList>
            <person name="Tisza M.J."/>
            <person name="Buck C.B."/>
        </authorList>
    </citation>
    <scope>NUCLEOTIDE SEQUENCE</scope>
    <source>
        <strain evidence="1">CtYsL76</strain>
    </source>
</reference>
<protein>
    <submittedName>
        <fullName evidence="1">Uncharacterized protein</fullName>
    </submittedName>
</protein>
<accession>A0A8S5QMW6</accession>
<sequence length="29" mass="3577">MENMLSSLLSYRLFLIKLRKLMQKLELHQ</sequence>
<proteinExistence type="predicted"/>
<evidence type="ECO:0000313" key="1">
    <source>
        <dbReference type="EMBL" id="DAE20153.1"/>
    </source>
</evidence>
<name>A0A8S5QMW6_9CAUD</name>
<organism evidence="1">
    <name type="scientific">CrAss-like virus sp. ctYsL76</name>
    <dbReference type="NCBI Taxonomy" id="2826826"/>
    <lineage>
        <taxon>Viruses</taxon>
        <taxon>Duplodnaviria</taxon>
        <taxon>Heunggongvirae</taxon>
        <taxon>Uroviricota</taxon>
        <taxon>Caudoviricetes</taxon>
        <taxon>Crassvirales</taxon>
    </lineage>
</organism>